<dbReference type="GO" id="GO:0008270">
    <property type="term" value="F:zinc ion binding"/>
    <property type="evidence" value="ECO:0007669"/>
    <property type="project" value="UniProtKB-KW"/>
</dbReference>
<name>A0A2G8KI26_STIJA</name>
<keyword evidence="1" id="KW-0812">Transmembrane</keyword>
<evidence type="ECO:0000313" key="2">
    <source>
        <dbReference type="EMBL" id="PIK47620.1"/>
    </source>
</evidence>
<keyword evidence="1" id="KW-0472">Membrane</keyword>
<dbReference type="GO" id="GO:0000209">
    <property type="term" value="P:protein polyubiquitination"/>
    <property type="evidence" value="ECO:0007669"/>
    <property type="project" value="TreeGrafter"/>
</dbReference>
<dbReference type="AlphaFoldDB" id="A0A2G8KI26"/>
<evidence type="ECO:0000313" key="3">
    <source>
        <dbReference type="Proteomes" id="UP000230750"/>
    </source>
</evidence>
<feature type="transmembrane region" description="Helical" evidence="1">
    <location>
        <begin position="233"/>
        <end position="255"/>
    </location>
</feature>
<dbReference type="SUPFAM" id="SSF48726">
    <property type="entry name" value="Immunoglobulin"/>
    <property type="match status" value="1"/>
</dbReference>
<dbReference type="Gene3D" id="2.120.10.30">
    <property type="entry name" value="TolB, C-terminal domain"/>
    <property type="match status" value="1"/>
</dbReference>
<dbReference type="InterPro" id="IPR011042">
    <property type="entry name" value="6-blade_b-propeller_TolB-like"/>
</dbReference>
<keyword evidence="3" id="KW-1185">Reference proteome</keyword>
<organism evidence="2 3">
    <name type="scientific">Stichopus japonicus</name>
    <name type="common">Sea cucumber</name>
    <dbReference type="NCBI Taxonomy" id="307972"/>
    <lineage>
        <taxon>Eukaryota</taxon>
        <taxon>Metazoa</taxon>
        <taxon>Echinodermata</taxon>
        <taxon>Eleutherozoa</taxon>
        <taxon>Echinozoa</taxon>
        <taxon>Holothuroidea</taxon>
        <taxon>Aspidochirotacea</taxon>
        <taxon>Aspidochirotida</taxon>
        <taxon>Stichopodidae</taxon>
        <taxon>Apostichopus</taxon>
    </lineage>
</organism>
<comment type="caution">
    <text evidence="2">The sequence shown here is derived from an EMBL/GenBank/DDBJ whole genome shotgun (WGS) entry which is preliminary data.</text>
</comment>
<dbReference type="EMBL" id="MRZV01000569">
    <property type="protein sequence ID" value="PIK47620.1"/>
    <property type="molecule type" value="Genomic_DNA"/>
</dbReference>
<dbReference type="InterPro" id="IPR036179">
    <property type="entry name" value="Ig-like_dom_sf"/>
</dbReference>
<dbReference type="PANTHER" id="PTHR24104">
    <property type="entry name" value="E3 UBIQUITIN-PROTEIN LIGASE NHLRC1-RELATED"/>
    <property type="match status" value="1"/>
</dbReference>
<dbReference type="SUPFAM" id="SSF63825">
    <property type="entry name" value="YWTD domain"/>
    <property type="match status" value="1"/>
</dbReference>
<dbReference type="PANTHER" id="PTHR24104:SF25">
    <property type="entry name" value="PROTEIN LIN-41"/>
    <property type="match status" value="1"/>
</dbReference>
<proteinExistence type="predicted"/>
<protein>
    <submittedName>
        <fullName evidence="2">Putative dock-9</fullName>
    </submittedName>
</protein>
<dbReference type="GO" id="GO:0043161">
    <property type="term" value="P:proteasome-mediated ubiquitin-dependent protein catabolic process"/>
    <property type="evidence" value="ECO:0007669"/>
    <property type="project" value="TreeGrafter"/>
</dbReference>
<dbReference type="InterPro" id="IPR050952">
    <property type="entry name" value="TRIM-NHL_E3_ligases"/>
</dbReference>
<accession>A0A2G8KI26</accession>
<sequence length="426" mass="47576">MDHEHEYEVLIISTDDIEGLYSKLMLPFTQTVLIWKRRTEGMKYETKAYRMYNHSFENDASYRLYTDGSLIISSLSLENEGNYVCIYGTSEEQSYSVITLHAIVLSSINFLGCNSSVQCVLEVQSGDDIECALKGVRPEVNLEFVYPDSSTPSPISLEGQTRIPEIHGDVYDISIKSRVQIAADADIRNITIVCRVTNSAIGEHLMEAKAILTLEGLSVAGQDSSKSATSHTVLLLLVIFPPVALVASFVCFLACKRRAVFEEKLYVTDKTSKCILVFSTSLDYERNFGQDHLNDQGVNVCEEKGLLLVLNGGGEADAVISVFKPNGEYVIEIGQIQLEDPWYIKCNGTDEIFISDNGSREVTVFNIVDNKLVNRFSSDQADGNQYCRGIDVDQDNNIYLAVRAPGYRAQRECIVKYNANFDQSKE</sequence>
<keyword evidence="1" id="KW-1133">Transmembrane helix</keyword>
<gene>
    <name evidence="2" type="ORF">BSL78_15513</name>
</gene>
<dbReference type="GO" id="GO:0061630">
    <property type="term" value="F:ubiquitin protein ligase activity"/>
    <property type="evidence" value="ECO:0007669"/>
    <property type="project" value="TreeGrafter"/>
</dbReference>
<reference evidence="2 3" key="1">
    <citation type="journal article" date="2017" name="PLoS Biol.">
        <title>The sea cucumber genome provides insights into morphological evolution and visceral regeneration.</title>
        <authorList>
            <person name="Zhang X."/>
            <person name="Sun L."/>
            <person name="Yuan J."/>
            <person name="Sun Y."/>
            <person name="Gao Y."/>
            <person name="Zhang L."/>
            <person name="Li S."/>
            <person name="Dai H."/>
            <person name="Hamel J.F."/>
            <person name="Liu C."/>
            <person name="Yu Y."/>
            <person name="Liu S."/>
            <person name="Lin W."/>
            <person name="Guo K."/>
            <person name="Jin S."/>
            <person name="Xu P."/>
            <person name="Storey K.B."/>
            <person name="Huan P."/>
            <person name="Zhang T."/>
            <person name="Zhou Y."/>
            <person name="Zhang J."/>
            <person name="Lin C."/>
            <person name="Li X."/>
            <person name="Xing L."/>
            <person name="Huo D."/>
            <person name="Sun M."/>
            <person name="Wang L."/>
            <person name="Mercier A."/>
            <person name="Li F."/>
            <person name="Yang H."/>
            <person name="Xiang J."/>
        </authorList>
    </citation>
    <scope>NUCLEOTIDE SEQUENCE [LARGE SCALE GENOMIC DNA]</scope>
    <source>
        <strain evidence="2">Shaxun</strain>
        <tissue evidence="2">Muscle</tissue>
    </source>
</reference>
<evidence type="ECO:0000256" key="1">
    <source>
        <dbReference type="SAM" id="Phobius"/>
    </source>
</evidence>
<dbReference type="Proteomes" id="UP000230750">
    <property type="component" value="Unassembled WGS sequence"/>
</dbReference>